<comment type="caution">
    <text evidence="14">The sequence shown here is derived from an EMBL/GenBank/DDBJ whole genome shotgun (WGS) entry which is preliminary data.</text>
</comment>
<comment type="function">
    <text evidence="12">Cell wall formation. Adds enolpyruvyl to UDP-N-acetylglucosamine.</text>
</comment>
<comment type="catalytic activity">
    <reaction evidence="11 12">
        <text>phosphoenolpyruvate + UDP-N-acetyl-alpha-D-glucosamine = UDP-N-acetyl-3-O-(1-carboxyvinyl)-alpha-D-glucosamine + phosphate</text>
        <dbReference type="Rhea" id="RHEA:18681"/>
        <dbReference type="ChEBI" id="CHEBI:43474"/>
        <dbReference type="ChEBI" id="CHEBI:57705"/>
        <dbReference type="ChEBI" id="CHEBI:58702"/>
        <dbReference type="ChEBI" id="CHEBI:68483"/>
        <dbReference type="EC" id="2.5.1.7"/>
    </reaction>
</comment>
<dbReference type="Gene3D" id="3.65.10.10">
    <property type="entry name" value="Enolpyruvate transferase domain"/>
    <property type="match status" value="2"/>
</dbReference>
<keyword evidence="5 12" id="KW-0808">Transferase</keyword>
<evidence type="ECO:0000256" key="12">
    <source>
        <dbReference type="HAMAP-Rule" id="MF_00111"/>
    </source>
</evidence>
<keyword evidence="7 12" id="KW-0573">Peptidoglycan synthesis</keyword>
<evidence type="ECO:0000256" key="10">
    <source>
        <dbReference type="ARBA" id="ARBA00038367"/>
    </source>
</evidence>
<keyword evidence="9 12" id="KW-0961">Cell wall biogenesis/degradation</keyword>
<feature type="binding site" evidence="12">
    <location>
        <position position="328"/>
    </location>
    <ligand>
        <name>UDP-N-acetyl-alpha-D-glucosamine</name>
        <dbReference type="ChEBI" id="CHEBI:57705"/>
    </ligand>
</feature>
<dbReference type="Pfam" id="PF00275">
    <property type="entry name" value="EPSP_synthase"/>
    <property type="match status" value="1"/>
</dbReference>
<comment type="subcellular location">
    <subcellularLocation>
        <location evidence="1 12">Cytoplasm</location>
    </subcellularLocation>
</comment>
<dbReference type="InterPro" id="IPR013792">
    <property type="entry name" value="RNA3'P_cycl/enolpyr_Trfase_a/b"/>
</dbReference>
<feature type="binding site" evidence="12">
    <location>
        <position position="92"/>
    </location>
    <ligand>
        <name>UDP-N-acetyl-alpha-D-glucosamine</name>
        <dbReference type="ChEBI" id="CHEBI:57705"/>
    </ligand>
</feature>
<evidence type="ECO:0000256" key="11">
    <source>
        <dbReference type="ARBA" id="ARBA00047527"/>
    </source>
</evidence>
<feature type="binding site" evidence="12">
    <location>
        <position position="306"/>
    </location>
    <ligand>
        <name>UDP-N-acetyl-alpha-D-glucosamine</name>
        <dbReference type="ChEBI" id="CHEBI:57705"/>
    </ligand>
</feature>
<dbReference type="EMBL" id="DVLU01000091">
    <property type="protein sequence ID" value="HIT85939.1"/>
    <property type="molecule type" value="Genomic_DNA"/>
</dbReference>
<dbReference type="InterPro" id="IPR005750">
    <property type="entry name" value="UDP_GlcNAc_COvinyl_MurA"/>
</dbReference>
<reference evidence="14" key="1">
    <citation type="submission" date="2020-10" db="EMBL/GenBank/DDBJ databases">
        <authorList>
            <person name="Gilroy R."/>
        </authorList>
    </citation>
    <scope>NUCLEOTIDE SEQUENCE</scope>
    <source>
        <strain evidence="14">CHK181-108</strain>
    </source>
</reference>
<evidence type="ECO:0000256" key="9">
    <source>
        <dbReference type="ARBA" id="ARBA00023316"/>
    </source>
</evidence>
<dbReference type="InterPro" id="IPR036968">
    <property type="entry name" value="Enolpyruvate_Tfrase_sf"/>
</dbReference>
<dbReference type="Proteomes" id="UP000824165">
    <property type="component" value="Unassembled WGS sequence"/>
</dbReference>
<dbReference type="InterPro" id="IPR001986">
    <property type="entry name" value="Enolpyruvate_Tfrase_dom"/>
</dbReference>
<dbReference type="GO" id="GO:0005737">
    <property type="term" value="C:cytoplasm"/>
    <property type="evidence" value="ECO:0007669"/>
    <property type="project" value="UniProtKB-SubCell"/>
</dbReference>
<keyword evidence="6 12" id="KW-0133">Cell shape</keyword>
<evidence type="ECO:0000256" key="8">
    <source>
        <dbReference type="ARBA" id="ARBA00023306"/>
    </source>
</evidence>
<sequence>MDKLVIKGGVPLSGELRVQGAKNAVLPILAATVLADGECVIHNAPRLRDVNKTDLVLTRLGCSVKREGNTIFVEPTAECACSICEELMREMRSSIIFLGAIISRCGRASVGMPGGCSIGLRPIDLHLKGLRALGVDITEERGYINCTAKRLRGADIHLDFPSVGATENIMLASVYADGETYISNAAREPEIADLAELLNRMGARISGAGTGLIKIEGVKKRLCGAEYTVMPDRIAAATYLAAAAATGGDLLLTGARPDHMEAMLHVLRDMGADVCAHGGSIRLKAPKRLRGIHTLRTMPYPGFPTDIQSPFMAAASLAEGTSVFTETIFENRFQHVDELVRMGADIKVVGRSAVVQGVKRLSGARIVARELRGGAALVIAALAAEGESEITGTEYIDRGYEEIERCISECGGIIKRVSE</sequence>
<dbReference type="PANTHER" id="PTHR43783">
    <property type="entry name" value="UDP-N-ACETYLGLUCOSAMINE 1-CARBOXYVINYLTRANSFERASE"/>
    <property type="match status" value="1"/>
</dbReference>
<evidence type="ECO:0000259" key="13">
    <source>
        <dbReference type="Pfam" id="PF00275"/>
    </source>
</evidence>
<evidence type="ECO:0000256" key="4">
    <source>
        <dbReference type="ARBA" id="ARBA00022618"/>
    </source>
</evidence>
<evidence type="ECO:0000256" key="5">
    <source>
        <dbReference type="ARBA" id="ARBA00022679"/>
    </source>
</evidence>
<feature type="domain" description="Enolpyruvate transferase" evidence="13">
    <location>
        <begin position="7"/>
        <end position="405"/>
    </location>
</feature>
<dbReference type="CDD" id="cd01555">
    <property type="entry name" value="UdpNAET"/>
    <property type="match status" value="1"/>
</dbReference>
<organism evidence="14 15">
    <name type="scientific">Candidatus Ornithomonoglobus intestinigallinarum</name>
    <dbReference type="NCBI Taxonomy" id="2840894"/>
    <lineage>
        <taxon>Bacteria</taxon>
        <taxon>Bacillati</taxon>
        <taxon>Bacillota</taxon>
        <taxon>Clostridia</taxon>
        <taxon>Candidatus Ornithomonoglobus</taxon>
    </lineage>
</organism>
<dbReference type="EC" id="2.5.1.7" evidence="12"/>
<evidence type="ECO:0000313" key="14">
    <source>
        <dbReference type="EMBL" id="HIT85939.1"/>
    </source>
</evidence>
<dbReference type="GO" id="GO:0008760">
    <property type="term" value="F:UDP-N-acetylglucosamine 1-carboxyvinyltransferase activity"/>
    <property type="evidence" value="ECO:0007669"/>
    <property type="project" value="UniProtKB-UniRule"/>
</dbReference>
<comment type="caution">
    <text evidence="12">Lacks conserved residue(s) required for the propagation of feature annotation.</text>
</comment>
<protein>
    <recommendedName>
        <fullName evidence="12">UDP-N-acetylglucosamine 1-carboxyvinyltransferase</fullName>
        <ecNumber evidence="12">2.5.1.7</ecNumber>
    </recommendedName>
    <alternativeName>
        <fullName evidence="12">Enoylpyruvate transferase</fullName>
    </alternativeName>
    <alternativeName>
        <fullName evidence="12">UDP-N-acetylglucosamine enolpyruvyl transferase</fullName>
        <shortName evidence="12">EPT</shortName>
    </alternativeName>
</protein>
<keyword evidence="4 12" id="KW-0132">Cell division</keyword>
<feature type="binding site" evidence="12">
    <location>
        <begin position="22"/>
        <end position="23"/>
    </location>
    <ligand>
        <name>phosphoenolpyruvate</name>
        <dbReference type="ChEBI" id="CHEBI:58702"/>
    </ligand>
</feature>
<feature type="modified residue" description="2-(S-cysteinyl)pyruvic acid O-phosphothioketal" evidence="12">
    <location>
        <position position="116"/>
    </location>
</feature>
<keyword evidence="8 12" id="KW-0131">Cell cycle</keyword>
<evidence type="ECO:0000256" key="6">
    <source>
        <dbReference type="ARBA" id="ARBA00022960"/>
    </source>
</evidence>
<proteinExistence type="inferred from homology"/>
<dbReference type="InterPro" id="IPR050068">
    <property type="entry name" value="MurA_subfamily"/>
</dbReference>
<reference evidence="14" key="2">
    <citation type="journal article" date="2021" name="PeerJ">
        <title>Extensive microbial diversity within the chicken gut microbiome revealed by metagenomics and culture.</title>
        <authorList>
            <person name="Gilroy R."/>
            <person name="Ravi A."/>
            <person name="Getino M."/>
            <person name="Pursley I."/>
            <person name="Horton D.L."/>
            <person name="Alikhan N.F."/>
            <person name="Baker D."/>
            <person name="Gharbi K."/>
            <person name="Hall N."/>
            <person name="Watson M."/>
            <person name="Adriaenssens E.M."/>
            <person name="Foster-Nyarko E."/>
            <person name="Jarju S."/>
            <person name="Secka A."/>
            <person name="Antonio M."/>
            <person name="Oren A."/>
            <person name="Chaudhuri R.R."/>
            <person name="La Ragione R."/>
            <person name="Hildebrand F."/>
            <person name="Pallen M.J."/>
        </authorList>
    </citation>
    <scope>NUCLEOTIDE SEQUENCE</scope>
    <source>
        <strain evidence="14">CHK181-108</strain>
    </source>
</reference>
<comment type="similarity">
    <text evidence="10 12">Belongs to the EPSP synthase family. MurA subfamily.</text>
</comment>
<dbReference type="HAMAP" id="MF_00111">
    <property type="entry name" value="MurA"/>
    <property type="match status" value="1"/>
</dbReference>
<feature type="active site" description="Proton donor" evidence="12">
    <location>
        <position position="116"/>
    </location>
</feature>
<evidence type="ECO:0000256" key="3">
    <source>
        <dbReference type="ARBA" id="ARBA00022490"/>
    </source>
</evidence>
<keyword evidence="12" id="KW-0670">Pyruvate</keyword>
<comment type="pathway">
    <text evidence="2 12">Cell wall biogenesis; peptidoglycan biosynthesis.</text>
</comment>
<dbReference type="GO" id="GO:0071555">
    <property type="term" value="P:cell wall organization"/>
    <property type="evidence" value="ECO:0007669"/>
    <property type="project" value="UniProtKB-KW"/>
</dbReference>
<dbReference type="SUPFAM" id="SSF55205">
    <property type="entry name" value="EPT/RTPC-like"/>
    <property type="match status" value="1"/>
</dbReference>
<dbReference type="GO" id="GO:0008360">
    <property type="term" value="P:regulation of cell shape"/>
    <property type="evidence" value="ECO:0007669"/>
    <property type="project" value="UniProtKB-KW"/>
</dbReference>
<dbReference type="GO" id="GO:0019277">
    <property type="term" value="P:UDP-N-acetylgalactosamine biosynthetic process"/>
    <property type="evidence" value="ECO:0007669"/>
    <property type="project" value="InterPro"/>
</dbReference>
<feature type="binding site" evidence="12">
    <location>
        <begin position="121"/>
        <end position="125"/>
    </location>
    <ligand>
        <name>UDP-N-acetyl-alpha-D-glucosamine</name>
        <dbReference type="ChEBI" id="CHEBI:57705"/>
    </ligand>
</feature>
<keyword evidence="3 12" id="KW-0963">Cytoplasm</keyword>
<evidence type="ECO:0000256" key="1">
    <source>
        <dbReference type="ARBA" id="ARBA00004496"/>
    </source>
</evidence>
<dbReference type="GO" id="GO:0051301">
    <property type="term" value="P:cell division"/>
    <property type="evidence" value="ECO:0007669"/>
    <property type="project" value="UniProtKB-KW"/>
</dbReference>
<evidence type="ECO:0000313" key="15">
    <source>
        <dbReference type="Proteomes" id="UP000824165"/>
    </source>
</evidence>
<accession>A0A9D1H5Q1</accession>
<dbReference type="AlphaFoldDB" id="A0A9D1H5Q1"/>
<name>A0A9D1H5Q1_9FIRM</name>
<dbReference type="NCBIfam" id="NF006873">
    <property type="entry name" value="PRK09369.1"/>
    <property type="match status" value="1"/>
</dbReference>
<dbReference type="PANTHER" id="PTHR43783:SF1">
    <property type="entry name" value="UDP-N-ACETYLGLUCOSAMINE 1-CARBOXYVINYLTRANSFERASE"/>
    <property type="match status" value="1"/>
</dbReference>
<dbReference type="GO" id="GO:0009252">
    <property type="term" value="P:peptidoglycan biosynthetic process"/>
    <property type="evidence" value="ECO:0007669"/>
    <property type="project" value="UniProtKB-UniRule"/>
</dbReference>
<gene>
    <name evidence="12 14" type="primary">murA</name>
    <name evidence="14" type="ORF">IAA60_08585</name>
</gene>
<evidence type="ECO:0000256" key="2">
    <source>
        <dbReference type="ARBA" id="ARBA00004752"/>
    </source>
</evidence>
<dbReference type="NCBIfam" id="TIGR01072">
    <property type="entry name" value="murA"/>
    <property type="match status" value="1"/>
</dbReference>
<evidence type="ECO:0000256" key="7">
    <source>
        <dbReference type="ARBA" id="ARBA00022984"/>
    </source>
</evidence>